<reference evidence="1 2" key="1">
    <citation type="journal article" date="2019" name="Int. J. Syst. Evol. Microbiol.">
        <title>The Global Catalogue of Microorganisms (GCM) 10K type strain sequencing project: providing services to taxonomists for standard genome sequencing and annotation.</title>
        <authorList>
            <consortium name="The Broad Institute Genomics Platform"/>
            <consortium name="The Broad Institute Genome Sequencing Center for Infectious Disease"/>
            <person name="Wu L."/>
            <person name="Ma J."/>
        </authorList>
    </citation>
    <scope>NUCLEOTIDE SEQUENCE [LARGE SCALE GENOMIC DNA]</scope>
    <source>
        <strain evidence="1 2">JCM 14545</strain>
    </source>
</reference>
<accession>A0ABN2Q305</accession>
<evidence type="ECO:0000313" key="1">
    <source>
        <dbReference type="EMBL" id="GAA1940166.1"/>
    </source>
</evidence>
<dbReference type="RefSeq" id="WP_344412726.1">
    <property type="nucleotide sequence ID" value="NZ_BAAANN010000002.1"/>
</dbReference>
<organism evidence="1 2">
    <name type="scientific">Amycolatopsis minnesotensis</name>
    <dbReference type="NCBI Taxonomy" id="337894"/>
    <lineage>
        <taxon>Bacteria</taxon>
        <taxon>Bacillati</taxon>
        <taxon>Actinomycetota</taxon>
        <taxon>Actinomycetes</taxon>
        <taxon>Pseudonocardiales</taxon>
        <taxon>Pseudonocardiaceae</taxon>
        <taxon>Amycolatopsis</taxon>
    </lineage>
</organism>
<comment type="caution">
    <text evidence="1">The sequence shown here is derived from an EMBL/GenBank/DDBJ whole genome shotgun (WGS) entry which is preliminary data.</text>
</comment>
<name>A0ABN2Q305_9PSEU</name>
<evidence type="ECO:0000313" key="2">
    <source>
        <dbReference type="Proteomes" id="UP001501116"/>
    </source>
</evidence>
<proteinExistence type="predicted"/>
<sequence length="56" mass="6616">MNSIDVYFANGTTLTFGHVERYQVDDGVLYVYREDDQLTVINLRHVLYLDAERTYL</sequence>
<protein>
    <submittedName>
        <fullName evidence="1">Uncharacterized protein</fullName>
    </submittedName>
</protein>
<gene>
    <name evidence="1" type="ORF">GCM10009754_04130</name>
</gene>
<keyword evidence="2" id="KW-1185">Reference proteome</keyword>
<dbReference type="Proteomes" id="UP001501116">
    <property type="component" value="Unassembled WGS sequence"/>
</dbReference>
<dbReference type="EMBL" id="BAAANN010000002">
    <property type="protein sequence ID" value="GAA1940166.1"/>
    <property type="molecule type" value="Genomic_DNA"/>
</dbReference>